<reference evidence="1" key="1">
    <citation type="submission" date="2020-05" db="EMBL/GenBank/DDBJ databases">
        <authorList>
            <person name="Chiriac C."/>
            <person name="Salcher M."/>
            <person name="Ghai R."/>
            <person name="Kavagutti S V."/>
        </authorList>
    </citation>
    <scope>NUCLEOTIDE SEQUENCE</scope>
</reference>
<dbReference type="EMBL" id="CAEZUN010000094">
    <property type="protein sequence ID" value="CAB4603414.1"/>
    <property type="molecule type" value="Genomic_DNA"/>
</dbReference>
<evidence type="ECO:0000313" key="1">
    <source>
        <dbReference type="EMBL" id="CAB4603414.1"/>
    </source>
</evidence>
<dbReference type="AlphaFoldDB" id="A0A6J6GWE2"/>
<organism evidence="1">
    <name type="scientific">freshwater metagenome</name>
    <dbReference type="NCBI Taxonomy" id="449393"/>
    <lineage>
        <taxon>unclassified sequences</taxon>
        <taxon>metagenomes</taxon>
        <taxon>ecological metagenomes</taxon>
    </lineage>
</organism>
<protein>
    <submittedName>
        <fullName evidence="1">Unannotated protein</fullName>
    </submittedName>
</protein>
<gene>
    <name evidence="1" type="ORF">UFOPK1826_00834</name>
</gene>
<proteinExistence type="predicted"/>
<accession>A0A6J6GWE2</accession>
<name>A0A6J6GWE2_9ZZZZ</name>
<sequence>MLDHVFSDAIGALRDAFTNAFLERQAFDEHFQSDMLLGDLVWETSYGLPGEGRPPRVVAHITLTWPSWSQANYRAWYTEEIFHESPEIEMEIVFRVQRLADQPDSSLFDEIAPLKSPKISASQLERESITVEITRPSQPAEHIDYAIEVTYSGDYELAEETLQDGTSKLLDEHFSTLGGWIASTLVKLGDLQLVFLPADES</sequence>